<evidence type="ECO:0000313" key="2">
    <source>
        <dbReference type="Proteomes" id="UP000663836"/>
    </source>
</evidence>
<sequence>IYVGRLDRLQNLDGYLSITVAG</sequence>
<dbReference type="EMBL" id="CAJOBD010014564">
    <property type="protein sequence ID" value="CAF4201062.1"/>
    <property type="molecule type" value="Genomic_DNA"/>
</dbReference>
<reference evidence="1" key="1">
    <citation type="submission" date="2021-02" db="EMBL/GenBank/DDBJ databases">
        <authorList>
            <person name="Nowell W R."/>
        </authorList>
    </citation>
    <scope>NUCLEOTIDE SEQUENCE</scope>
</reference>
<protein>
    <submittedName>
        <fullName evidence="1">Uncharacterized protein</fullName>
    </submittedName>
</protein>
<dbReference type="AlphaFoldDB" id="A0A820BMI2"/>
<accession>A0A820BMI2</accession>
<evidence type="ECO:0000313" key="1">
    <source>
        <dbReference type="EMBL" id="CAF4201062.1"/>
    </source>
</evidence>
<name>A0A820BMI2_9BILA</name>
<feature type="non-terminal residue" evidence="1">
    <location>
        <position position="1"/>
    </location>
</feature>
<gene>
    <name evidence="1" type="ORF">JBS370_LOCUS36524</name>
</gene>
<organism evidence="1 2">
    <name type="scientific">Rotaria sordida</name>
    <dbReference type="NCBI Taxonomy" id="392033"/>
    <lineage>
        <taxon>Eukaryota</taxon>
        <taxon>Metazoa</taxon>
        <taxon>Spiralia</taxon>
        <taxon>Gnathifera</taxon>
        <taxon>Rotifera</taxon>
        <taxon>Eurotatoria</taxon>
        <taxon>Bdelloidea</taxon>
        <taxon>Philodinida</taxon>
        <taxon>Philodinidae</taxon>
        <taxon>Rotaria</taxon>
    </lineage>
</organism>
<comment type="caution">
    <text evidence="1">The sequence shown here is derived from an EMBL/GenBank/DDBJ whole genome shotgun (WGS) entry which is preliminary data.</text>
</comment>
<dbReference type="Proteomes" id="UP000663836">
    <property type="component" value="Unassembled WGS sequence"/>
</dbReference>
<proteinExistence type="predicted"/>